<sequence>MKPTPGDILAVYNPRLDAYTAVQVTALKAEGKSEVAAVLALDWVGPALPDAAAVATMAPANFNFFFWKDHRVHVWVSAEVPRGYTLVGHRPPLVVEDVKSYSGWPSGSATYSQRRWEAIPQAERDLFKQMDANRDKSVVLKLGDREVLRSTQRLDTDRLAAAPNLAVFEVLPILTSVNADAPIPGLFDFIRRRPFVYESDVRAHGERVVDLRGANLTRLTLEVTGVHELHLNEGLEHLSLMGQASPELKIHAEADGRWLTLSVNNPAMAWSGLDALDGLHVHAAQEVDVAGIVRRFPKLTELRIWGAPGYLRNTSALAALPELRMLTLCDMFGITPDEFPGPERFAHLGMLWLTSIPAELAAEVKKTYKTAAREGLDLSVRQPRKAEWLAENLDNPFRIWDGADTISPTQAKKAATLYRQARSAALKAASEEPSAAALVSALTPIVTTYTEGFNKMDARKTFIYTEEREHIYVALMGIFDAVDEKLRSQGGASAEPLNREALVSVLDSIRDF</sequence>
<name>A0A540WXZ9_9BACT</name>
<dbReference type="Proteomes" id="UP000315369">
    <property type="component" value="Unassembled WGS sequence"/>
</dbReference>
<accession>A0A540WXZ9</accession>
<dbReference type="OrthoDB" id="6556030at2"/>
<keyword evidence="2" id="KW-1185">Reference proteome</keyword>
<comment type="caution">
    <text evidence="1">The sequence shown here is derived from an EMBL/GenBank/DDBJ whole genome shotgun (WGS) entry which is preliminary data.</text>
</comment>
<proteinExistence type="predicted"/>
<gene>
    <name evidence="1" type="ORF">FJV41_24635</name>
</gene>
<dbReference type="RefSeq" id="WP_141644993.1">
    <property type="nucleotide sequence ID" value="NZ_VIFM01000105.1"/>
</dbReference>
<protein>
    <submittedName>
        <fullName evidence="1">Gliding motility protein</fullName>
    </submittedName>
</protein>
<organism evidence="1 2">
    <name type="scientific">Myxococcus llanfairpwllgwyngyllgogerychwyrndrobwllllantysiliogogogochensis</name>
    <dbReference type="NCBI Taxonomy" id="2590453"/>
    <lineage>
        <taxon>Bacteria</taxon>
        <taxon>Pseudomonadati</taxon>
        <taxon>Myxococcota</taxon>
        <taxon>Myxococcia</taxon>
        <taxon>Myxococcales</taxon>
        <taxon>Cystobacterineae</taxon>
        <taxon>Myxococcaceae</taxon>
        <taxon>Myxococcus</taxon>
    </lineage>
</organism>
<dbReference type="EMBL" id="VIFM01000105">
    <property type="protein sequence ID" value="TQF13304.1"/>
    <property type="molecule type" value="Genomic_DNA"/>
</dbReference>
<evidence type="ECO:0000313" key="2">
    <source>
        <dbReference type="Proteomes" id="UP000315369"/>
    </source>
</evidence>
<reference evidence="1 2" key="1">
    <citation type="submission" date="2019-06" db="EMBL/GenBank/DDBJ databases">
        <authorList>
            <person name="Livingstone P."/>
            <person name="Whitworth D."/>
        </authorList>
    </citation>
    <scope>NUCLEOTIDE SEQUENCE [LARGE SCALE GENOMIC DNA]</scope>
    <source>
        <strain evidence="1 2">AM401</strain>
    </source>
</reference>
<dbReference type="AlphaFoldDB" id="A0A540WXZ9"/>
<evidence type="ECO:0000313" key="1">
    <source>
        <dbReference type="EMBL" id="TQF13304.1"/>
    </source>
</evidence>